<evidence type="ECO:0000313" key="3">
    <source>
        <dbReference type="Proteomes" id="UP000250235"/>
    </source>
</evidence>
<dbReference type="Proteomes" id="UP000250235">
    <property type="component" value="Unassembled WGS sequence"/>
</dbReference>
<feature type="region of interest" description="Disordered" evidence="1">
    <location>
        <begin position="1"/>
        <end position="31"/>
    </location>
</feature>
<keyword evidence="2" id="KW-0418">Kinase</keyword>
<feature type="compositionally biased region" description="Polar residues" evidence="1">
    <location>
        <begin position="98"/>
        <end position="110"/>
    </location>
</feature>
<keyword evidence="2" id="KW-0808">Transferase</keyword>
<feature type="region of interest" description="Disordered" evidence="1">
    <location>
        <begin position="378"/>
        <end position="434"/>
    </location>
</feature>
<dbReference type="EMBL" id="KQ991575">
    <property type="protein sequence ID" value="KZV51689.1"/>
    <property type="molecule type" value="Genomic_DNA"/>
</dbReference>
<dbReference type="GO" id="GO:0016301">
    <property type="term" value="F:kinase activity"/>
    <property type="evidence" value="ECO:0007669"/>
    <property type="project" value="UniProtKB-KW"/>
</dbReference>
<feature type="compositionally biased region" description="Gly residues" evidence="1">
    <location>
        <begin position="398"/>
        <end position="415"/>
    </location>
</feature>
<feature type="region of interest" description="Disordered" evidence="1">
    <location>
        <begin position="98"/>
        <end position="126"/>
    </location>
</feature>
<gene>
    <name evidence="2" type="ORF">F511_31752</name>
</gene>
<feature type="compositionally biased region" description="Polar residues" evidence="1">
    <location>
        <begin position="76"/>
        <end position="86"/>
    </location>
</feature>
<reference evidence="2 3" key="1">
    <citation type="journal article" date="2015" name="Proc. Natl. Acad. Sci. U.S.A.">
        <title>The resurrection genome of Boea hygrometrica: A blueprint for survival of dehydration.</title>
        <authorList>
            <person name="Xiao L."/>
            <person name="Yang G."/>
            <person name="Zhang L."/>
            <person name="Yang X."/>
            <person name="Zhao S."/>
            <person name="Ji Z."/>
            <person name="Zhou Q."/>
            <person name="Hu M."/>
            <person name="Wang Y."/>
            <person name="Chen M."/>
            <person name="Xu Y."/>
            <person name="Jin H."/>
            <person name="Xiao X."/>
            <person name="Hu G."/>
            <person name="Bao F."/>
            <person name="Hu Y."/>
            <person name="Wan P."/>
            <person name="Li L."/>
            <person name="Deng X."/>
            <person name="Kuang T."/>
            <person name="Xiang C."/>
            <person name="Zhu J.K."/>
            <person name="Oliver M.J."/>
            <person name="He Y."/>
        </authorList>
    </citation>
    <scope>NUCLEOTIDE SEQUENCE [LARGE SCALE GENOMIC DNA]</scope>
    <source>
        <strain evidence="3">cv. XS01</strain>
    </source>
</reference>
<sequence>MKELLERSPTLPRTSKMVARKDGNSPEKFTVNSTRGFEMKNESWENKSLTFSEYDSLPNPFPALELDSLAGDEQDTAQNKGHQIEQSGNDDMVMTSYEHQAQETEPTSQTDEPRNKGNEHQAPAEPQSAPWIAQNLEDHYAITPPAKIVSDHQDPEYSNLQLVATVPQDSSTLYFLSTAAQSLDVLSTRVSSLDLSFARLRDDTNITRHHTTKLHDELKSTADGFDIKIDVMERTLTQRMVDELPVVKSQLAAIFEDPKDTGVAKNVEGGGSSSRPREGKNGGGPNGGRGGSSSQGGRGRNDDLVRVSSLDLSFARLRDDTNITRHHTTKLHDELKSTADGFDIKIDVMERTLTQRMVDELPVVKSQLAAIFEDPKDTGVAKNVEGGGSSSRPREGKNGGGPNGGRGGSSSQGGRGRNDDLGDPSNRFRYTPCF</sequence>
<evidence type="ECO:0000313" key="2">
    <source>
        <dbReference type="EMBL" id="KZV51689.1"/>
    </source>
</evidence>
<evidence type="ECO:0000256" key="1">
    <source>
        <dbReference type="SAM" id="MobiDB-lite"/>
    </source>
</evidence>
<protein>
    <submittedName>
        <fullName evidence="2">ATP-dependent 6-phosphofructokinase 6-like</fullName>
    </submittedName>
</protein>
<dbReference type="AlphaFoldDB" id="A0A2Z7D4H6"/>
<accession>A0A2Z7D4H6</accession>
<feature type="region of interest" description="Disordered" evidence="1">
    <location>
        <begin position="261"/>
        <end position="302"/>
    </location>
</feature>
<proteinExistence type="predicted"/>
<keyword evidence="3" id="KW-1185">Reference proteome</keyword>
<name>A0A2Z7D4H6_9LAMI</name>
<organism evidence="2 3">
    <name type="scientific">Dorcoceras hygrometricum</name>
    <dbReference type="NCBI Taxonomy" id="472368"/>
    <lineage>
        <taxon>Eukaryota</taxon>
        <taxon>Viridiplantae</taxon>
        <taxon>Streptophyta</taxon>
        <taxon>Embryophyta</taxon>
        <taxon>Tracheophyta</taxon>
        <taxon>Spermatophyta</taxon>
        <taxon>Magnoliopsida</taxon>
        <taxon>eudicotyledons</taxon>
        <taxon>Gunneridae</taxon>
        <taxon>Pentapetalae</taxon>
        <taxon>asterids</taxon>
        <taxon>lamiids</taxon>
        <taxon>Lamiales</taxon>
        <taxon>Gesneriaceae</taxon>
        <taxon>Didymocarpoideae</taxon>
        <taxon>Trichosporeae</taxon>
        <taxon>Loxocarpinae</taxon>
        <taxon>Dorcoceras</taxon>
    </lineage>
</organism>
<feature type="compositionally biased region" description="Gly residues" evidence="1">
    <location>
        <begin position="281"/>
        <end position="298"/>
    </location>
</feature>
<feature type="region of interest" description="Disordered" evidence="1">
    <location>
        <begin position="54"/>
        <end position="86"/>
    </location>
</feature>